<feature type="compositionally biased region" description="Low complexity" evidence="1">
    <location>
        <begin position="360"/>
        <end position="371"/>
    </location>
</feature>
<keyword evidence="4" id="KW-1185">Reference proteome</keyword>
<organism evidence="3 4">
    <name type="scientific">Arctia plantaginis</name>
    <name type="common">Wood tiger moth</name>
    <name type="synonym">Phalaena plantaginis</name>
    <dbReference type="NCBI Taxonomy" id="874455"/>
    <lineage>
        <taxon>Eukaryota</taxon>
        <taxon>Metazoa</taxon>
        <taxon>Ecdysozoa</taxon>
        <taxon>Arthropoda</taxon>
        <taxon>Hexapoda</taxon>
        <taxon>Insecta</taxon>
        <taxon>Pterygota</taxon>
        <taxon>Neoptera</taxon>
        <taxon>Endopterygota</taxon>
        <taxon>Lepidoptera</taxon>
        <taxon>Glossata</taxon>
        <taxon>Ditrysia</taxon>
        <taxon>Noctuoidea</taxon>
        <taxon>Erebidae</taxon>
        <taxon>Arctiinae</taxon>
        <taxon>Arctia</taxon>
    </lineage>
</organism>
<proteinExistence type="predicted"/>
<evidence type="ECO:0000313" key="3">
    <source>
        <dbReference type="EMBL" id="CAB3226944.1"/>
    </source>
</evidence>
<accession>A0A8S0Z3C0</accession>
<gene>
    <name evidence="3" type="ORF">APLA_LOCUS3156</name>
</gene>
<name>A0A8S0Z3C0_ARCPL</name>
<protein>
    <submittedName>
        <fullName evidence="3">Uncharacterized protein</fullName>
    </submittedName>
</protein>
<feature type="region of interest" description="Disordered" evidence="1">
    <location>
        <begin position="350"/>
        <end position="371"/>
    </location>
</feature>
<dbReference type="AlphaFoldDB" id="A0A8S0Z3C0"/>
<reference evidence="3 4" key="1">
    <citation type="submission" date="2020-04" db="EMBL/GenBank/DDBJ databases">
        <authorList>
            <person name="Wallbank WR R."/>
            <person name="Pardo Diaz C."/>
            <person name="Kozak K."/>
            <person name="Martin S."/>
            <person name="Jiggins C."/>
            <person name="Moest M."/>
            <person name="Warren A I."/>
            <person name="Byers J.R.P. K."/>
            <person name="Montejo-Kovacevich G."/>
            <person name="Yen C E."/>
        </authorList>
    </citation>
    <scope>NUCLEOTIDE SEQUENCE [LARGE SCALE GENOMIC DNA]</scope>
</reference>
<comment type="caution">
    <text evidence="3">The sequence shown here is derived from an EMBL/GenBank/DDBJ whole genome shotgun (WGS) entry which is preliminary data.</text>
</comment>
<evidence type="ECO:0000256" key="2">
    <source>
        <dbReference type="SAM" id="SignalP"/>
    </source>
</evidence>
<feature type="chain" id="PRO_5035900348" evidence="2">
    <location>
        <begin position="34"/>
        <end position="455"/>
    </location>
</feature>
<keyword evidence="2" id="KW-0732">Signal</keyword>
<feature type="signal peptide" evidence="2">
    <location>
        <begin position="1"/>
        <end position="33"/>
    </location>
</feature>
<dbReference type="OrthoDB" id="7697912at2759"/>
<evidence type="ECO:0000313" key="4">
    <source>
        <dbReference type="Proteomes" id="UP000494106"/>
    </source>
</evidence>
<dbReference type="EMBL" id="CADEBC010000232">
    <property type="protein sequence ID" value="CAB3226944.1"/>
    <property type="molecule type" value="Genomic_DNA"/>
</dbReference>
<evidence type="ECO:0000256" key="1">
    <source>
        <dbReference type="SAM" id="MobiDB-lite"/>
    </source>
</evidence>
<sequence>MQYGFKSAVRAYCSMMWQPSVLILTVLLTQAYAAPQFITFKEGKLGVNFGGYHAAVGLGGLLGGNGGAEGGLFAEAGTPYGQAARAGLGGSVGGNGGPSGGLYADATAGGNVKAAAGLGGEVNAERSSGGGFASASSGGHYASSALVGATGAGEIGVEAAPVVKSAHKKVYTEVNLDASNEIVPVAKGDLEANLAVKAESQPAVIVKEVYVEPPPPQVIEKTIIRAHKPHRHHFRKTAYIGGYIGANADAAVAQPTVVKTIQPIERRSDVGLEGEVYAGAGANGNVNAHHDTSGEVTYTKRVTVQKNPTFFQDIFNIPIATLKAVNSLLTNAAGSTSVSVQKSASVHAESDLESSKHVPASNSVASSSEAHVSVKTPTATKFIDDIFSIPINTLSAVNTFLENNAARKQVQISGEVSNEPTKIRLGPHARRRANKQVIIVQEPAKADPASASESQ</sequence>
<dbReference type="Proteomes" id="UP000494106">
    <property type="component" value="Unassembled WGS sequence"/>
</dbReference>